<gene>
    <name evidence="5" type="ORF">SAMN04488027_11157</name>
</gene>
<proteinExistence type="predicted"/>
<dbReference type="STRING" id="470826.SAMN04488027_11157"/>
<dbReference type="EMBL" id="FNCW01000011">
    <property type="protein sequence ID" value="SDG93066.1"/>
    <property type="molecule type" value="Genomic_DNA"/>
</dbReference>
<dbReference type="RefSeq" id="WP_093368605.1">
    <property type="nucleotide sequence ID" value="NZ_FNCW01000011.1"/>
</dbReference>
<protein>
    <submittedName>
        <fullName evidence="5">tRNA-binding protein</fullName>
    </submittedName>
</protein>
<name>A0A1G7Y9Q5_9FLAO</name>
<evidence type="ECO:0000256" key="3">
    <source>
        <dbReference type="PROSITE-ProRule" id="PRU00209"/>
    </source>
</evidence>
<accession>A0A1G7Y9Q5</accession>
<dbReference type="Proteomes" id="UP000199296">
    <property type="component" value="Unassembled WGS sequence"/>
</dbReference>
<keyword evidence="6" id="KW-1185">Reference proteome</keyword>
<evidence type="ECO:0000313" key="5">
    <source>
        <dbReference type="EMBL" id="SDG93066.1"/>
    </source>
</evidence>
<feature type="domain" description="TRNA-binding" evidence="4">
    <location>
        <begin position="13"/>
        <end position="116"/>
    </location>
</feature>
<dbReference type="Pfam" id="PF01588">
    <property type="entry name" value="tRNA_bind"/>
    <property type="match status" value="1"/>
</dbReference>
<dbReference type="NCBIfam" id="NF007494">
    <property type="entry name" value="PRK10089.1-3"/>
    <property type="match status" value="1"/>
</dbReference>
<dbReference type="SUPFAM" id="SSF50249">
    <property type="entry name" value="Nucleic acid-binding proteins"/>
    <property type="match status" value="1"/>
</dbReference>
<evidence type="ECO:0000256" key="1">
    <source>
        <dbReference type="ARBA" id="ARBA00022555"/>
    </source>
</evidence>
<keyword evidence="1 3" id="KW-0820">tRNA-binding</keyword>
<keyword evidence="2 3" id="KW-0694">RNA-binding</keyword>
<evidence type="ECO:0000313" key="6">
    <source>
        <dbReference type="Proteomes" id="UP000199296"/>
    </source>
</evidence>
<dbReference type="AlphaFoldDB" id="A0A1G7Y9Q5"/>
<dbReference type="NCBIfam" id="TIGR02222">
    <property type="entry name" value="chap_CsaA"/>
    <property type="match status" value="1"/>
</dbReference>
<dbReference type="GO" id="GO:0000049">
    <property type="term" value="F:tRNA binding"/>
    <property type="evidence" value="ECO:0007669"/>
    <property type="project" value="UniProtKB-UniRule"/>
</dbReference>
<dbReference type="FunFam" id="2.40.50.140:FF:000165">
    <property type="entry name" value="Chaperone CsaA"/>
    <property type="match status" value="1"/>
</dbReference>
<dbReference type="PANTHER" id="PTHR11586:SF37">
    <property type="entry name" value="TRNA-BINDING DOMAIN-CONTAINING PROTEIN"/>
    <property type="match status" value="1"/>
</dbReference>
<dbReference type="PANTHER" id="PTHR11586">
    <property type="entry name" value="TRNA-AMINOACYLATION COFACTOR ARC1 FAMILY MEMBER"/>
    <property type="match status" value="1"/>
</dbReference>
<dbReference type="OrthoDB" id="9794564at2"/>
<evidence type="ECO:0000259" key="4">
    <source>
        <dbReference type="PROSITE" id="PS50886"/>
    </source>
</evidence>
<sequence>MKNTSEHKLTWSDFQKVEMRVGTILKAEIFKEARNPALKLDIDFGEFGIRRSSAQITKLYKAEELIGKQVIAVLNFPPKQIATMMSECLVLAAVDGGLGTSLLSPDHRVENGTRIS</sequence>
<dbReference type="InterPro" id="IPR012340">
    <property type="entry name" value="NA-bd_OB-fold"/>
</dbReference>
<dbReference type="Gene3D" id="2.40.50.140">
    <property type="entry name" value="Nucleic acid-binding proteins"/>
    <property type="match status" value="1"/>
</dbReference>
<dbReference type="InterPro" id="IPR051270">
    <property type="entry name" value="Tyrosine-tRNA_ligase_regulator"/>
</dbReference>
<dbReference type="InterPro" id="IPR002547">
    <property type="entry name" value="tRNA-bd_dom"/>
</dbReference>
<dbReference type="NCBIfam" id="NF007495">
    <property type="entry name" value="PRK10089.1-4"/>
    <property type="match status" value="1"/>
</dbReference>
<evidence type="ECO:0000256" key="2">
    <source>
        <dbReference type="ARBA" id="ARBA00022884"/>
    </source>
</evidence>
<dbReference type="CDD" id="cd02798">
    <property type="entry name" value="tRNA_bind_CsaA"/>
    <property type="match status" value="1"/>
</dbReference>
<organism evidence="5 6">
    <name type="scientific">Psychroflexus sediminis</name>
    <dbReference type="NCBI Taxonomy" id="470826"/>
    <lineage>
        <taxon>Bacteria</taxon>
        <taxon>Pseudomonadati</taxon>
        <taxon>Bacteroidota</taxon>
        <taxon>Flavobacteriia</taxon>
        <taxon>Flavobacteriales</taxon>
        <taxon>Flavobacteriaceae</taxon>
        <taxon>Psychroflexus</taxon>
    </lineage>
</organism>
<reference evidence="5 6" key="1">
    <citation type="submission" date="2016-10" db="EMBL/GenBank/DDBJ databases">
        <authorList>
            <person name="de Groot N.N."/>
        </authorList>
    </citation>
    <scope>NUCLEOTIDE SEQUENCE [LARGE SCALE GENOMIC DNA]</scope>
    <source>
        <strain evidence="5 6">DSM 19803</strain>
    </source>
</reference>
<dbReference type="InterPro" id="IPR008231">
    <property type="entry name" value="CsaA"/>
</dbReference>
<dbReference type="PROSITE" id="PS50886">
    <property type="entry name" value="TRBD"/>
    <property type="match status" value="1"/>
</dbReference>